<accession>A0ACA9Q5L1</accession>
<keyword evidence="2" id="KW-1185">Reference proteome</keyword>
<organism evidence="1 2">
    <name type="scientific">Cetraspora pellucida</name>
    <dbReference type="NCBI Taxonomy" id="1433469"/>
    <lineage>
        <taxon>Eukaryota</taxon>
        <taxon>Fungi</taxon>
        <taxon>Fungi incertae sedis</taxon>
        <taxon>Mucoromycota</taxon>
        <taxon>Glomeromycotina</taxon>
        <taxon>Glomeromycetes</taxon>
        <taxon>Diversisporales</taxon>
        <taxon>Gigasporaceae</taxon>
        <taxon>Cetraspora</taxon>
    </lineage>
</organism>
<protein>
    <submittedName>
        <fullName evidence="1">896_t:CDS:1</fullName>
    </submittedName>
</protein>
<name>A0ACA9Q5L1_9GLOM</name>
<feature type="non-terminal residue" evidence="1">
    <location>
        <position position="42"/>
    </location>
</feature>
<reference evidence="1" key="1">
    <citation type="submission" date="2021-06" db="EMBL/GenBank/DDBJ databases">
        <authorList>
            <person name="Kallberg Y."/>
            <person name="Tangrot J."/>
            <person name="Rosling A."/>
        </authorList>
    </citation>
    <scope>NUCLEOTIDE SEQUENCE</scope>
    <source>
        <strain evidence="1">28 12/20/2015</strain>
    </source>
</reference>
<proteinExistence type="predicted"/>
<evidence type="ECO:0000313" key="2">
    <source>
        <dbReference type="Proteomes" id="UP000789366"/>
    </source>
</evidence>
<evidence type="ECO:0000313" key="1">
    <source>
        <dbReference type="EMBL" id="CAG8737736.1"/>
    </source>
</evidence>
<comment type="caution">
    <text evidence="1">The sequence shown here is derived from an EMBL/GenBank/DDBJ whole genome shotgun (WGS) entry which is preliminary data.</text>
</comment>
<gene>
    <name evidence="1" type="ORF">SPELUC_LOCUS13570</name>
</gene>
<sequence>MVLCENIYEITLEWSEKIQLARQIAEGMSYLHNINITHRDLV</sequence>
<dbReference type="Proteomes" id="UP000789366">
    <property type="component" value="Unassembled WGS sequence"/>
</dbReference>
<dbReference type="EMBL" id="CAJVPW010036442">
    <property type="protein sequence ID" value="CAG8737736.1"/>
    <property type="molecule type" value="Genomic_DNA"/>
</dbReference>